<dbReference type="Pfam" id="PF17328">
    <property type="entry name" value="DUF5366"/>
    <property type="match status" value="1"/>
</dbReference>
<dbReference type="RefSeq" id="WP_240255027.1">
    <property type="nucleotide sequence ID" value="NZ_JAKTTI010000011.1"/>
</dbReference>
<keyword evidence="1" id="KW-0812">Transmembrane</keyword>
<evidence type="ECO:0000256" key="1">
    <source>
        <dbReference type="SAM" id="Phobius"/>
    </source>
</evidence>
<reference evidence="2" key="1">
    <citation type="submission" date="2022-02" db="EMBL/GenBank/DDBJ databases">
        <title>Fredinandcohnia quinoae sp. nov. isolated from Chenopodium quinoa seeds.</title>
        <authorList>
            <person name="Saati-Santamaria Z."/>
            <person name="Flores-Felix J.D."/>
            <person name="Igual J.M."/>
            <person name="Velazquez E."/>
            <person name="Garcia-Fraile P."/>
            <person name="Martinez-Molina E."/>
        </authorList>
    </citation>
    <scope>NUCLEOTIDE SEQUENCE</scope>
    <source>
        <strain evidence="2">SECRCQ15</strain>
    </source>
</reference>
<proteinExistence type="predicted"/>
<evidence type="ECO:0000313" key="3">
    <source>
        <dbReference type="Proteomes" id="UP001431131"/>
    </source>
</evidence>
<dbReference type="InterPro" id="IPR035289">
    <property type="entry name" value="DUF5366"/>
</dbReference>
<feature type="transmembrane region" description="Helical" evidence="1">
    <location>
        <begin position="145"/>
        <end position="173"/>
    </location>
</feature>
<evidence type="ECO:0000313" key="2">
    <source>
        <dbReference type="EMBL" id="MCH1625501.1"/>
    </source>
</evidence>
<comment type="caution">
    <text evidence="2">The sequence shown here is derived from an EMBL/GenBank/DDBJ whole genome shotgun (WGS) entry which is preliminary data.</text>
</comment>
<sequence>MKNTYFTGYFPLISIMLFSISLAIYTEINALVLLKQVGIYRGMQEFFSVAGINLAIFFLFFLFYFMLFAALKLIADTLLELSLLFFSKDRKGDSLQRIRMGSTFYLVGAVASLFSINSLYGIIGIFFLVTVIYFIYFVYKIHATLSFTGLIGIVFFHILIWCTFFTTVIYLCIKLYNSMIASLPI</sequence>
<dbReference type="EMBL" id="JAKTTI010000011">
    <property type="protein sequence ID" value="MCH1625501.1"/>
    <property type="molecule type" value="Genomic_DNA"/>
</dbReference>
<organism evidence="2 3">
    <name type="scientific">Fredinandcohnia quinoae</name>
    <dbReference type="NCBI Taxonomy" id="2918902"/>
    <lineage>
        <taxon>Bacteria</taxon>
        <taxon>Bacillati</taxon>
        <taxon>Bacillota</taxon>
        <taxon>Bacilli</taxon>
        <taxon>Bacillales</taxon>
        <taxon>Bacillaceae</taxon>
        <taxon>Fredinandcohnia</taxon>
    </lineage>
</organism>
<keyword evidence="3" id="KW-1185">Reference proteome</keyword>
<dbReference type="Proteomes" id="UP001431131">
    <property type="component" value="Unassembled WGS sequence"/>
</dbReference>
<feature type="transmembrane region" description="Helical" evidence="1">
    <location>
        <begin position="12"/>
        <end position="34"/>
    </location>
</feature>
<feature type="transmembrane region" description="Helical" evidence="1">
    <location>
        <begin position="46"/>
        <end position="63"/>
    </location>
</feature>
<keyword evidence="1" id="KW-0472">Membrane</keyword>
<feature type="transmembrane region" description="Helical" evidence="1">
    <location>
        <begin position="106"/>
        <end position="139"/>
    </location>
</feature>
<dbReference type="AlphaFoldDB" id="A0AAW5DXW6"/>
<keyword evidence="1" id="KW-1133">Transmembrane helix</keyword>
<name>A0AAW5DXW6_9BACI</name>
<gene>
    <name evidence="2" type="ORF">MJG50_09190</name>
</gene>
<accession>A0AAW5DXW6</accession>
<protein>
    <submittedName>
        <fullName evidence="2">YufK family protein</fullName>
    </submittedName>
</protein>